<dbReference type="AlphaFoldDB" id="A0A5J6MKN9"/>
<reference evidence="2 3" key="1">
    <citation type="submission" date="2019-08" db="EMBL/GenBank/DDBJ databases">
        <title>Hyperibacter terrae gen. nov., sp. nov. and Hyperibacter viscosus sp. nov., two new members in the family Rhodospirillaceae isolated from the rhizosphere of Hypericum perforatum.</title>
        <authorList>
            <person name="Noviana Z."/>
        </authorList>
    </citation>
    <scope>NUCLEOTIDE SEQUENCE [LARGE SCALE GENOMIC DNA]</scope>
    <source>
        <strain evidence="2 3">R5913</strain>
    </source>
</reference>
<dbReference type="EMBL" id="CP042906">
    <property type="protein sequence ID" value="QEX17963.1"/>
    <property type="molecule type" value="Genomic_DNA"/>
</dbReference>
<dbReference type="OrthoDB" id="7362076at2"/>
<evidence type="ECO:0000256" key="1">
    <source>
        <dbReference type="SAM" id="MobiDB-lite"/>
    </source>
</evidence>
<dbReference type="KEGG" id="htq:FRZ44_32670"/>
<dbReference type="Proteomes" id="UP000326202">
    <property type="component" value="Chromosome"/>
</dbReference>
<sequence length="104" mass="11297">MNIPPIGVPAPTYSKPGSNTPALDPAPDSSAKEDVEAEFLAYARMSPAERMRDNILKSMGLTEDDVNAMSPADRQKLEDKIKELIKQQMEAAAKKKGQLLDVAV</sequence>
<keyword evidence="3" id="KW-1185">Reference proteome</keyword>
<protein>
    <submittedName>
        <fullName evidence="2">Uncharacterized protein</fullName>
    </submittedName>
</protein>
<gene>
    <name evidence="2" type="ORF">FRZ44_32670</name>
</gene>
<organism evidence="2 3">
    <name type="scientific">Hypericibacter terrae</name>
    <dbReference type="NCBI Taxonomy" id="2602015"/>
    <lineage>
        <taxon>Bacteria</taxon>
        <taxon>Pseudomonadati</taxon>
        <taxon>Pseudomonadota</taxon>
        <taxon>Alphaproteobacteria</taxon>
        <taxon>Rhodospirillales</taxon>
        <taxon>Dongiaceae</taxon>
        <taxon>Hypericibacter</taxon>
    </lineage>
</organism>
<proteinExistence type="predicted"/>
<dbReference type="RefSeq" id="WP_151178168.1">
    <property type="nucleotide sequence ID" value="NZ_CP042906.1"/>
</dbReference>
<accession>A0A5J6MKN9</accession>
<feature type="region of interest" description="Disordered" evidence="1">
    <location>
        <begin position="1"/>
        <end position="33"/>
    </location>
</feature>
<evidence type="ECO:0000313" key="3">
    <source>
        <dbReference type="Proteomes" id="UP000326202"/>
    </source>
</evidence>
<evidence type="ECO:0000313" key="2">
    <source>
        <dbReference type="EMBL" id="QEX17963.1"/>
    </source>
</evidence>
<name>A0A5J6MKN9_9PROT</name>